<sequence length="349" mass="38250">MRDFACPACGHQLAFENSLCLRCNTRIGFDSESVTLVAIVDDAVESSDGAVPADAFRLCDNMHLARCNWIVPAASGGGLCPSCALTRTRPADDDPAMDAFADAEAAKRRLLVELVELGLPVVGREEDPDTGLAFDLLSSRDHPVTTGHASGVITLDLAEGDDAHREQLRVQMAEPYRTLLGHFRHEIGHYYQTVLVAADDDRAEFTASFGDPDEDYGAALDRYYADGPAPGWQESHVSAYATMHPAEDWAETFAHYLHLRDTLDTAAEFGLAPARTSLDRRRVEPGEFDRLIEAWVPLTWSLNMLNRSMGRPDLYPFVLAPAVLEKMRFVHARISAAPGVDTHLASGAR</sequence>
<evidence type="ECO:0000313" key="3">
    <source>
        <dbReference type="Proteomes" id="UP001597286"/>
    </source>
</evidence>
<proteinExistence type="predicted"/>
<evidence type="ECO:0000259" key="1">
    <source>
        <dbReference type="Pfam" id="PF10005"/>
    </source>
</evidence>
<dbReference type="RefSeq" id="WP_378485327.1">
    <property type="nucleotide sequence ID" value="NZ_JBHUFB010000010.1"/>
</dbReference>
<comment type="caution">
    <text evidence="2">The sequence shown here is derived from an EMBL/GenBank/DDBJ whole genome shotgun (WGS) entry which is preliminary data.</text>
</comment>
<dbReference type="Proteomes" id="UP001597286">
    <property type="component" value="Unassembled WGS sequence"/>
</dbReference>
<dbReference type="InterPro" id="IPR031321">
    <property type="entry name" value="UCP012641"/>
</dbReference>
<dbReference type="PIRSF" id="PIRSF012641">
    <property type="entry name" value="UCP012641"/>
    <property type="match status" value="1"/>
</dbReference>
<dbReference type="EMBL" id="JBHUFB010000010">
    <property type="protein sequence ID" value="MFD1812798.1"/>
    <property type="molecule type" value="Genomic_DNA"/>
</dbReference>
<reference evidence="3" key="1">
    <citation type="journal article" date="2019" name="Int. J. Syst. Evol. Microbiol.">
        <title>The Global Catalogue of Microorganisms (GCM) 10K type strain sequencing project: providing services to taxonomists for standard genome sequencing and annotation.</title>
        <authorList>
            <consortium name="The Broad Institute Genomics Platform"/>
            <consortium name="The Broad Institute Genome Sequencing Center for Infectious Disease"/>
            <person name="Wu L."/>
            <person name="Ma J."/>
        </authorList>
    </citation>
    <scope>NUCLEOTIDE SEQUENCE [LARGE SCALE GENOMIC DNA]</scope>
    <source>
        <strain evidence="3">DT72</strain>
    </source>
</reference>
<feature type="domain" description="Zinc-ribbon" evidence="1">
    <location>
        <begin position="4"/>
        <end position="92"/>
    </location>
</feature>
<name>A0ABW4P2X5_9NOCA</name>
<protein>
    <submittedName>
        <fullName evidence="2">Zinc-binding metallopeptidase</fullName>
    </submittedName>
</protein>
<dbReference type="InterPro" id="IPR011201">
    <property type="entry name" value="Zinc-ribbon_6_bact"/>
</dbReference>
<dbReference type="Pfam" id="PF15887">
    <property type="entry name" value="Peptidase_Mx"/>
    <property type="match status" value="1"/>
</dbReference>
<accession>A0ABW4P2X5</accession>
<evidence type="ECO:0000313" key="2">
    <source>
        <dbReference type="EMBL" id="MFD1812798.1"/>
    </source>
</evidence>
<dbReference type="Pfam" id="PF10005">
    <property type="entry name" value="Zn_ribbon_DZR_6"/>
    <property type="match status" value="1"/>
</dbReference>
<gene>
    <name evidence="2" type="ORF">ACFSJG_11280</name>
</gene>
<organism evidence="2 3">
    <name type="scientific">Rhodococcus gannanensis</name>
    <dbReference type="NCBI Taxonomy" id="1960308"/>
    <lineage>
        <taxon>Bacteria</taxon>
        <taxon>Bacillati</taxon>
        <taxon>Actinomycetota</taxon>
        <taxon>Actinomycetes</taxon>
        <taxon>Mycobacteriales</taxon>
        <taxon>Nocardiaceae</taxon>
        <taxon>Rhodococcus</taxon>
    </lineage>
</organism>
<keyword evidence="3" id="KW-1185">Reference proteome</keyword>
<dbReference type="Gene3D" id="3.40.390.70">
    <property type="match status" value="1"/>
</dbReference>